<evidence type="ECO:0000313" key="2">
    <source>
        <dbReference type="EMBL" id="TFK40504.1"/>
    </source>
</evidence>
<sequence>TSADVTTHVYDIPSALIHCSCFLLMLISFTKSRKLCRSIFDYDAGLRSLLGSATGAA</sequence>
<evidence type="ECO:0000313" key="3">
    <source>
        <dbReference type="Proteomes" id="UP000308652"/>
    </source>
</evidence>
<keyword evidence="1" id="KW-0812">Transmembrane</keyword>
<keyword evidence="1" id="KW-1133">Transmembrane helix</keyword>
<proteinExistence type="predicted"/>
<reference evidence="2 3" key="1">
    <citation type="journal article" date="2019" name="Nat. Ecol. Evol.">
        <title>Megaphylogeny resolves global patterns of mushroom evolution.</title>
        <authorList>
            <person name="Varga T."/>
            <person name="Krizsan K."/>
            <person name="Foldi C."/>
            <person name="Dima B."/>
            <person name="Sanchez-Garcia M."/>
            <person name="Sanchez-Ramirez S."/>
            <person name="Szollosi G.J."/>
            <person name="Szarkandi J.G."/>
            <person name="Papp V."/>
            <person name="Albert L."/>
            <person name="Andreopoulos W."/>
            <person name="Angelini C."/>
            <person name="Antonin V."/>
            <person name="Barry K.W."/>
            <person name="Bougher N.L."/>
            <person name="Buchanan P."/>
            <person name="Buyck B."/>
            <person name="Bense V."/>
            <person name="Catcheside P."/>
            <person name="Chovatia M."/>
            <person name="Cooper J."/>
            <person name="Damon W."/>
            <person name="Desjardin D."/>
            <person name="Finy P."/>
            <person name="Geml J."/>
            <person name="Haridas S."/>
            <person name="Hughes K."/>
            <person name="Justo A."/>
            <person name="Karasinski D."/>
            <person name="Kautmanova I."/>
            <person name="Kiss B."/>
            <person name="Kocsube S."/>
            <person name="Kotiranta H."/>
            <person name="LaButti K.M."/>
            <person name="Lechner B.E."/>
            <person name="Liimatainen K."/>
            <person name="Lipzen A."/>
            <person name="Lukacs Z."/>
            <person name="Mihaltcheva S."/>
            <person name="Morgado L.N."/>
            <person name="Niskanen T."/>
            <person name="Noordeloos M.E."/>
            <person name="Ohm R.A."/>
            <person name="Ortiz-Santana B."/>
            <person name="Ovrebo C."/>
            <person name="Racz N."/>
            <person name="Riley R."/>
            <person name="Savchenko A."/>
            <person name="Shiryaev A."/>
            <person name="Soop K."/>
            <person name="Spirin V."/>
            <person name="Szebenyi C."/>
            <person name="Tomsovsky M."/>
            <person name="Tulloss R.E."/>
            <person name="Uehling J."/>
            <person name="Grigoriev I.V."/>
            <person name="Vagvolgyi C."/>
            <person name="Papp T."/>
            <person name="Martin F.M."/>
            <person name="Miettinen O."/>
            <person name="Hibbett D.S."/>
            <person name="Nagy L.G."/>
        </authorList>
    </citation>
    <scope>NUCLEOTIDE SEQUENCE [LARGE SCALE GENOMIC DNA]</scope>
    <source>
        <strain evidence="2 3">CBS 166.37</strain>
    </source>
</reference>
<gene>
    <name evidence="2" type="ORF">BDQ12DRAFT_679546</name>
</gene>
<organism evidence="2 3">
    <name type="scientific">Crucibulum laeve</name>
    <dbReference type="NCBI Taxonomy" id="68775"/>
    <lineage>
        <taxon>Eukaryota</taxon>
        <taxon>Fungi</taxon>
        <taxon>Dikarya</taxon>
        <taxon>Basidiomycota</taxon>
        <taxon>Agaricomycotina</taxon>
        <taxon>Agaricomycetes</taxon>
        <taxon>Agaricomycetidae</taxon>
        <taxon>Agaricales</taxon>
        <taxon>Agaricineae</taxon>
        <taxon>Nidulariaceae</taxon>
        <taxon>Crucibulum</taxon>
    </lineage>
</organism>
<keyword evidence="3" id="KW-1185">Reference proteome</keyword>
<feature type="transmembrane region" description="Helical" evidence="1">
    <location>
        <begin position="12"/>
        <end position="30"/>
    </location>
</feature>
<name>A0A5C3M509_9AGAR</name>
<evidence type="ECO:0000256" key="1">
    <source>
        <dbReference type="SAM" id="Phobius"/>
    </source>
</evidence>
<dbReference type="Proteomes" id="UP000308652">
    <property type="component" value="Unassembled WGS sequence"/>
</dbReference>
<dbReference type="AlphaFoldDB" id="A0A5C3M509"/>
<accession>A0A5C3M509</accession>
<protein>
    <submittedName>
        <fullName evidence="2">Uncharacterized protein</fullName>
    </submittedName>
</protein>
<dbReference type="EMBL" id="ML213596">
    <property type="protein sequence ID" value="TFK40504.1"/>
    <property type="molecule type" value="Genomic_DNA"/>
</dbReference>
<keyword evidence="1" id="KW-0472">Membrane</keyword>
<feature type="non-terminal residue" evidence="2">
    <location>
        <position position="1"/>
    </location>
</feature>